<dbReference type="RefSeq" id="WP_310232081.1">
    <property type="nucleotide sequence ID" value="NZ_JAVDWO010000001.1"/>
</dbReference>
<protein>
    <recommendedName>
        <fullName evidence="4">Secreted protein</fullName>
    </recommendedName>
</protein>
<feature type="signal peptide" evidence="1">
    <location>
        <begin position="1"/>
        <end position="21"/>
    </location>
</feature>
<dbReference type="InterPro" id="IPR046715">
    <property type="entry name" value="DUF6607"/>
</dbReference>
<accession>A0ABU1XS99</accession>
<feature type="chain" id="PRO_5046392539" description="Secreted protein" evidence="1">
    <location>
        <begin position="22"/>
        <end position="316"/>
    </location>
</feature>
<evidence type="ECO:0000256" key="1">
    <source>
        <dbReference type="SAM" id="SignalP"/>
    </source>
</evidence>
<keyword evidence="3" id="KW-1185">Reference proteome</keyword>
<gene>
    <name evidence="2" type="ORF">J2W68_000336</name>
</gene>
<proteinExistence type="predicted"/>
<evidence type="ECO:0008006" key="4">
    <source>
        <dbReference type="Google" id="ProtNLM"/>
    </source>
</evidence>
<reference evidence="2 3" key="1">
    <citation type="submission" date="2023-07" db="EMBL/GenBank/DDBJ databases">
        <title>Sorghum-associated microbial communities from plants grown in Nebraska, USA.</title>
        <authorList>
            <person name="Schachtman D."/>
        </authorList>
    </citation>
    <scope>NUCLEOTIDE SEQUENCE [LARGE SCALE GENOMIC DNA]</scope>
    <source>
        <strain evidence="2 3">4099</strain>
    </source>
</reference>
<keyword evidence="1" id="KW-0732">Signal</keyword>
<evidence type="ECO:0000313" key="2">
    <source>
        <dbReference type="EMBL" id="MDR7191634.1"/>
    </source>
</evidence>
<dbReference type="Proteomes" id="UP001256588">
    <property type="component" value="Unassembled WGS sequence"/>
</dbReference>
<name>A0ABU1XS99_9GAMM</name>
<comment type="caution">
    <text evidence="2">The sequence shown here is derived from an EMBL/GenBank/DDBJ whole genome shotgun (WGS) entry which is preliminary data.</text>
</comment>
<dbReference type="EMBL" id="JAVDWO010000001">
    <property type="protein sequence ID" value="MDR7191634.1"/>
    <property type="molecule type" value="Genomic_DNA"/>
</dbReference>
<evidence type="ECO:0000313" key="3">
    <source>
        <dbReference type="Proteomes" id="UP001256588"/>
    </source>
</evidence>
<organism evidence="2 3">
    <name type="scientific">Luteimonas terrae</name>
    <dbReference type="NCBI Taxonomy" id="1530191"/>
    <lineage>
        <taxon>Bacteria</taxon>
        <taxon>Pseudomonadati</taxon>
        <taxon>Pseudomonadota</taxon>
        <taxon>Gammaproteobacteria</taxon>
        <taxon>Lysobacterales</taxon>
        <taxon>Lysobacteraceae</taxon>
        <taxon>Luteimonas</taxon>
    </lineage>
</organism>
<dbReference type="Pfam" id="PF20311">
    <property type="entry name" value="DUF6607"/>
    <property type="match status" value="1"/>
</dbReference>
<sequence length="316" mass="35275">MTPQATALALAALLAATAASAAPATPATTPPEADRSAILGMQGEYTVRFLFDETVVLAPGYTRKDPKRSGGDEVVIVVEDTPTKIVLQHLLLDVKSGHVIKHWRQDWMFEAPTRWEFTSDQTWRQRDVPADLVQGGWTQCVFEVSDAPRYCGSGRWVHAEGTSTWTSDAGWRPLPRREYTIREDYNALAAVNRHTIVPGGWTHEQDNRKDVRDATGAVTSSIVRETGFNDYVKTDAIDFTPAYDYWKATQDYWARVRARWDARLAAPAGVRLKTKVDGMALIVPFFKQAQTMQDGGSVSDAQIDAVFTQWVETPRD</sequence>